<protein>
    <submittedName>
        <fullName evidence="1">Uncharacterized protein</fullName>
    </submittedName>
</protein>
<dbReference type="RefSeq" id="WP_086992684.1">
    <property type="nucleotide sequence ID" value="NZ_FUHU01000044.1"/>
</dbReference>
<evidence type="ECO:0000313" key="1">
    <source>
        <dbReference type="EMBL" id="SJM66791.1"/>
    </source>
</evidence>
<gene>
    <name evidence="1" type="ORF">CZ674_11470</name>
</gene>
<dbReference type="EMBL" id="FUHU01000044">
    <property type="protein sequence ID" value="SJM66791.1"/>
    <property type="molecule type" value="Genomic_DNA"/>
</dbReference>
<dbReference type="AlphaFoldDB" id="A0A1R4GF13"/>
<dbReference type="Proteomes" id="UP000195787">
    <property type="component" value="Unassembled WGS sequence"/>
</dbReference>
<organism evidence="1 2">
    <name type="scientific">Agrococcus casei LMG 22410</name>
    <dbReference type="NCBI Taxonomy" id="1255656"/>
    <lineage>
        <taxon>Bacteria</taxon>
        <taxon>Bacillati</taxon>
        <taxon>Actinomycetota</taxon>
        <taxon>Actinomycetes</taxon>
        <taxon>Micrococcales</taxon>
        <taxon>Microbacteriaceae</taxon>
        <taxon>Agrococcus</taxon>
    </lineage>
</organism>
<sequence length="60" mass="6797">MDLRTKSDEELHQLRIDVLTEQERRHRLADIPDQIAQLAHAYEADGGDLADLSAALNKTE</sequence>
<dbReference type="GeneID" id="303173824"/>
<keyword evidence="2" id="KW-1185">Reference proteome</keyword>
<reference evidence="1 2" key="1">
    <citation type="submission" date="2017-02" db="EMBL/GenBank/DDBJ databases">
        <authorList>
            <person name="Peterson S.W."/>
        </authorList>
    </citation>
    <scope>NUCLEOTIDE SEQUENCE [LARGE SCALE GENOMIC DNA]</scope>
    <source>
        <strain evidence="1 2">LMG 22410</strain>
    </source>
</reference>
<accession>A0A1R4GF13</accession>
<evidence type="ECO:0000313" key="2">
    <source>
        <dbReference type="Proteomes" id="UP000195787"/>
    </source>
</evidence>
<name>A0A1R4GF13_9MICO</name>
<proteinExistence type="predicted"/>
<dbReference type="OrthoDB" id="5124701at2"/>